<evidence type="ECO:0008006" key="3">
    <source>
        <dbReference type="Google" id="ProtNLM"/>
    </source>
</evidence>
<gene>
    <name evidence="1" type="ORF">A8926_6536</name>
</gene>
<protein>
    <recommendedName>
        <fullName evidence="3">Mutator family transposase</fullName>
    </recommendedName>
</protein>
<name>A0A2N3Y6E7_SACSN</name>
<evidence type="ECO:0000313" key="1">
    <source>
        <dbReference type="EMBL" id="PKW18453.1"/>
    </source>
</evidence>
<proteinExistence type="predicted"/>
<dbReference type="EMBL" id="PJNB01000001">
    <property type="protein sequence ID" value="PKW18453.1"/>
    <property type="molecule type" value="Genomic_DNA"/>
</dbReference>
<sequence length="58" mass="6500">MAALLSLEAIDSLVADAAGLDGAQGLLNQLTKAVLKRVHEWQDQQERDHEFRWVPLMT</sequence>
<organism evidence="1 2">
    <name type="scientific">Saccharopolyspora spinosa</name>
    <dbReference type="NCBI Taxonomy" id="60894"/>
    <lineage>
        <taxon>Bacteria</taxon>
        <taxon>Bacillati</taxon>
        <taxon>Actinomycetota</taxon>
        <taxon>Actinomycetes</taxon>
        <taxon>Pseudonocardiales</taxon>
        <taxon>Pseudonocardiaceae</taxon>
        <taxon>Saccharopolyspora</taxon>
    </lineage>
</organism>
<dbReference type="AlphaFoldDB" id="A0A2N3Y6E7"/>
<dbReference type="RefSeq" id="WP_010311190.1">
    <property type="nucleotide sequence ID" value="NZ_CP061007.1"/>
</dbReference>
<dbReference type="Proteomes" id="UP000233786">
    <property type="component" value="Unassembled WGS sequence"/>
</dbReference>
<evidence type="ECO:0000313" key="2">
    <source>
        <dbReference type="Proteomes" id="UP000233786"/>
    </source>
</evidence>
<accession>A0A2N3Y6E7</accession>
<comment type="caution">
    <text evidence="1">The sequence shown here is derived from an EMBL/GenBank/DDBJ whole genome shotgun (WGS) entry which is preliminary data.</text>
</comment>
<keyword evidence="2" id="KW-1185">Reference proteome</keyword>
<reference evidence="1" key="1">
    <citation type="submission" date="2017-12" db="EMBL/GenBank/DDBJ databases">
        <title>Sequencing the genomes of 1000 Actinobacteria strains.</title>
        <authorList>
            <person name="Klenk H.-P."/>
        </authorList>
    </citation>
    <scope>NUCLEOTIDE SEQUENCE [LARGE SCALE GENOMIC DNA]</scope>
    <source>
        <strain evidence="1">DSM 44228</strain>
    </source>
</reference>